<evidence type="ECO:0000313" key="2">
    <source>
        <dbReference type="EMBL" id="CAE7244839.1"/>
    </source>
</evidence>
<dbReference type="Proteomes" id="UP000604046">
    <property type="component" value="Unassembled WGS sequence"/>
</dbReference>
<accession>A0A812LK65</accession>
<dbReference type="EMBL" id="CAJNDS010001035">
    <property type="protein sequence ID" value="CAE7244839.1"/>
    <property type="molecule type" value="Genomic_DNA"/>
</dbReference>
<sequence length="100" mass="10744">MDETPKLLLHTATGFCVICMSVEQAADPELETEEPPPDGPIDDGDGEGADEAEATLPPSEDRSFLVFFDTAQMLKKLFPTLAAKAGEKGDVTKLYEAISK</sequence>
<gene>
    <name evidence="2" type="ORF">SNAT2548_LOCUS11490</name>
</gene>
<feature type="non-terminal residue" evidence="2">
    <location>
        <position position="1"/>
    </location>
</feature>
<protein>
    <submittedName>
        <fullName evidence="2">Uncharacterized protein</fullName>
    </submittedName>
</protein>
<evidence type="ECO:0000256" key="1">
    <source>
        <dbReference type="SAM" id="MobiDB-lite"/>
    </source>
</evidence>
<name>A0A812LK65_9DINO</name>
<feature type="compositionally biased region" description="Acidic residues" evidence="1">
    <location>
        <begin position="26"/>
        <end position="53"/>
    </location>
</feature>
<comment type="caution">
    <text evidence="2">The sequence shown here is derived from an EMBL/GenBank/DDBJ whole genome shotgun (WGS) entry which is preliminary data.</text>
</comment>
<evidence type="ECO:0000313" key="3">
    <source>
        <dbReference type="Proteomes" id="UP000604046"/>
    </source>
</evidence>
<proteinExistence type="predicted"/>
<reference evidence="2" key="1">
    <citation type="submission" date="2021-02" db="EMBL/GenBank/DDBJ databases">
        <authorList>
            <person name="Dougan E. K."/>
            <person name="Rhodes N."/>
            <person name="Thang M."/>
            <person name="Chan C."/>
        </authorList>
    </citation>
    <scope>NUCLEOTIDE SEQUENCE</scope>
</reference>
<keyword evidence="3" id="KW-1185">Reference proteome</keyword>
<dbReference type="AlphaFoldDB" id="A0A812LK65"/>
<feature type="region of interest" description="Disordered" evidence="1">
    <location>
        <begin position="26"/>
        <end position="61"/>
    </location>
</feature>
<organism evidence="2 3">
    <name type="scientific">Symbiodinium natans</name>
    <dbReference type="NCBI Taxonomy" id="878477"/>
    <lineage>
        <taxon>Eukaryota</taxon>
        <taxon>Sar</taxon>
        <taxon>Alveolata</taxon>
        <taxon>Dinophyceae</taxon>
        <taxon>Suessiales</taxon>
        <taxon>Symbiodiniaceae</taxon>
        <taxon>Symbiodinium</taxon>
    </lineage>
</organism>